<dbReference type="RefSeq" id="WP_188872697.1">
    <property type="nucleotide sequence ID" value="NZ_BMOO01000005.1"/>
</dbReference>
<dbReference type="Pfam" id="PF25912">
    <property type="entry name" value="DUF7964"/>
    <property type="match status" value="1"/>
</dbReference>
<evidence type="ECO:0000259" key="1">
    <source>
        <dbReference type="Pfam" id="PF25912"/>
    </source>
</evidence>
<reference evidence="2" key="2">
    <citation type="submission" date="2020-09" db="EMBL/GenBank/DDBJ databases">
        <authorList>
            <person name="Sun Q."/>
            <person name="Ohkuma M."/>
        </authorList>
    </citation>
    <scope>NUCLEOTIDE SEQUENCE</scope>
    <source>
        <strain evidence="2">JCM 16108</strain>
    </source>
</reference>
<organism evidence="2 4">
    <name type="scientific">Halarchaeum rubridurum</name>
    <dbReference type="NCBI Taxonomy" id="489911"/>
    <lineage>
        <taxon>Archaea</taxon>
        <taxon>Methanobacteriati</taxon>
        <taxon>Methanobacteriota</taxon>
        <taxon>Stenosarchaea group</taxon>
        <taxon>Halobacteria</taxon>
        <taxon>Halobacteriales</taxon>
        <taxon>Halobacteriaceae</taxon>
    </lineage>
</organism>
<feature type="domain" description="DUF7964" evidence="1">
    <location>
        <begin position="3"/>
        <end position="96"/>
    </location>
</feature>
<reference evidence="3" key="3">
    <citation type="submission" date="2021-03" db="EMBL/GenBank/DDBJ databases">
        <title>Genomic Encyclopedia of Type Strains, Phase IV (KMG-IV): sequencing the most valuable type-strain genomes for metagenomic binning, comparative biology and taxonomic classification.</title>
        <authorList>
            <person name="Goeker M."/>
        </authorList>
    </citation>
    <scope>NUCLEOTIDE SEQUENCE</scope>
    <source>
        <strain evidence="3">DSM 22443</strain>
    </source>
</reference>
<reference evidence="2" key="1">
    <citation type="journal article" date="2014" name="Int. J. Syst. Evol. Microbiol.">
        <title>Complete genome sequence of Corynebacterium casei LMG S-19264T (=DSM 44701T), isolated from a smear-ripened cheese.</title>
        <authorList>
            <consortium name="US DOE Joint Genome Institute (JGI-PGF)"/>
            <person name="Walter F."/>
            <person name="Albersmeier A."/>
            <person name="Kalinowski J."/>
            <person name="Ruckert C."/>
        </authorList>
    </citation>
    <scope>NUCLEOTIDE SEQUENCE</scope>
    <source>
        <strain evidence="2">JCM 16108</strain>
    </source>
</reference>
<name>A0A830G248_9EURY</name>
<gene>
    <name evidence="2" type="ORF">GCM10009017_22350</name>
    <name evidence="3" type="ORF">J2752_002305</name>
</gene>
<sequence>MSVLSSIPDRPLTTTEVAALNDADAFDLVVPVEREEAVRADDNEPVVVTESLVLAAADWVKGVVHEDDGWRVVESVAVEGDDRTEAMLTCEAAVEDALKPGVRVETDATDA</sequence>
<dbReference type="Proteomes" id="UP000614609">
    <property type="component" value="Unassembled WGS sequence"/>
</dbReference>
<dbReference type="OrthoDB" id="250597at2157"/>
<dbReference type="EMBL" id="JAGGKO010000004">
    <property type="protein sequence ID" value="MBP1955382.1"/>
    <property type="molecule type" value="Genomic_DNA"/>
</dbReference>
<proteinExistence type="predicted"/>
<dbReference type="AlphaFoldDB" id="A0A830G248"/>
<evidence type="ECO:0000313" key="4">
    <source>
        <dbReference type="Proteomes" id="UP000614609"/>
    </source>
</evidence>
<evidence type="ECO:0000313" key="3">
    <source>
        <dbReference type="EMBL" id="MBP1955382.1"/>
    </source>
</evidence>
<dbReference type="EMBL" id="BMOO01000005">
    <property type="protein sequence ID" value="GGM71946.1"/>
    <property type="molecule type" value="Genomic_DNA"/>
</dbReference>
<comment type="caution">
    <text evidence="2">The sequence shown here is derived from an EMBL/GenBank/DDBJ whole genome shotgun (WGS) entry which is preliminary data.</text>
</comment>
<protein>
    <recommendedName>
        <fullName evidence="1">DUF7964 domain-containing protein</fullName>
    </recommendedName>
</protein>
<keyword evidence="4" id="KW-1185">Reference proteome</keyword>
<evidence type="ECO:0000313" key="2">
    <source>
        <dbReference type="EMBL" id="GGM71946.1"/>
    </source>
</evidence>
<dbReference type="Proteomes" id="UP000765891">
    <property type="component" value="Unassembled WGS sequence"/>
</dbReference>
<accession>A0A830G248</accession>
<dbReference type="InterPro" id="IPR058270">
    <property type="entry name" value="DUF7964"/>
</dbReference>